<evidence type="ECO:0000313" key="1">
    <source>
        <dbReference type="EMBL" id="KUY17190.1"/>
    </source>
</evidence>
<dbReference type="RefSeq" id="WP_059345185.1">
    <property type="nucleotide sequence ID" value="NZ_CP140570.1"/>
</dbReference>
<comment type="caution">
    <text evidence="1">The sequence shown here is derived from an EMBL/GenBank/DDBJ whole genome shotgun (WGS) entry which is preliminary data.</text>
</comment>
<reference evidence="1 2" key="1">
    <citation type="submission" date="2015-11" db="EMBL/GenBank/DDBJ databases">
        <authorList>
            <person name="Nicholson A.C."/>
            <person name="Humrighouse B.W."/>
            <person name="Graziano J."/>
            <person name="Lasker B."/>
            <person name="Whitney A.M."/>
            <person name="Mcquiston J.R."/>
        </authorList>
    </citation>
    <scope>NUCLEOTIDE SEQUENCE [LARGE SCALE GENOMIC DNA]</scope>
    <source>
        <strain evidence="1 2">G4071</strain>
    </source>
</reference>
<gene>
    <name evidence="1" type="ORF">ATB95_12490</name>
</gene>
<dbReference type="AlphaFoldDB" id="A0ABD4DKD7"/>
<proteinExistence type="predicted"/>
<dbReference type="Proteomes" id="UP000064412">
    <property type="component" value="Unassembled WGS sequence"/>
</dbReference>
<organism evidence="1 2">
    <name type="scientific">Elizabethkingia miricola</name>
    <name type="common">Chryseobacterium miricola</name>
    <dbReference type="NCBI Taxonomy" id="172045"/>
    <lineage>
        <taxon>Bacteria</taxon>
        <taxon>Pseudomonadati</taxon>
        <taxon>Bacteroidota</taxon>
        <taxon>Flavobacteriia</taxon>
        <taxon>Flavobacteriales</taxon>
        <taxon>Weeksellaceae</taxon>
        <taxon>Elizabethkingia</taxon>
    </lineage>
</organism>
<sequence>MALLTDSKKFSQYKKRVSELFFPENKIEDNIFREDFKYFTAFDFDYIYEEIFFDGIKHFLKDINESVIYFYTLSPSQEEYYYKRFGKYSTFDINTNQTYKDLYDNLYEDPGENTGNYAGVVSNDVVWFSDSNDWAIACSRDLEIAICGFTTLKMKKQFKDSFNKNSGIFSTIEEHINNLNDMLSFNDEQWVYYNQIIHNHIDKH</sequence>
<protein>
    <submittedName>
        <fullName evidence="1">Uncharacterized protein</fullName>
    </submittedName>
</protein>
<accession>A0ABD4DKD7</accession>
<evidence type="ECO:0000313" key="2">
    <source>
        <dbReference type="Proteomes" id="UP000064412"/>
    </source>
</evidence>
<dbReference type="EMBL" id="LNOI01000004">
    <property type="protein sequence ID" value="KUY17190.1"/>
    <property type="molecule type" value="Genomic_DNA"/>
</dbReference>
<name>A0ABD4DKD7_ELIMR</name>